<keyword evidence="2" id="KW-1185">Reference proteome</keyword>
<sequence length="109" mass="11429">MHDDYPSFPGFENVSLQDSYVLDIAVHPGTLSLHLDLLLLPTHPAYAPPLPGEHSPPRVGAVATRLPGNTSLSAARLTIYSIADAGVTSRRAAWISSAVVSPMAPSTAS</sequence>
<name>A0ABV6TD65_9ACTN</name>
<evidence type="ECO:0000313" key="2">
    <source>
        <dbReference type="Proteomes" id="UP001589887"/>
    </source>
</evidence>
<comment type="caution">
    <text evidence="1">The sequence shown here is derived from an EMBL/GenBank/DDBJ whole genome shotgun (WGS) entry which is preliminary data.</text>
</comment>
<gene>
    <name evidence="1" type="ORF">ACFH04_08345</name>
</gene>
<dbReference type="EMBL" id="JBHMQV010000009">
    <property type="protein sequence ID" value="MFC0843729.1"/>
    <property type="molecule type" value="Genomic_DNA"/>
</dbReference>
<proteinExistence type="predicted"/>
<dbReference type="Proteomes" id="UP001589887">
    <property type="component" value="Unassembled WGS sequence"/>
</dbReference>
<evidence type="ECO:0008006" key="3">
    <source>
        <dbReference type="Google" id="ProtNLM"/>
    </source>
</evidence>
<dbReference type="RefSeq" id="WP_394317427.1">
    <property type="nucleotide sequence ID" value="NZ_JBHMQV010000009.1"/>
</dbReference>
<evidence type="ECO:0000313" key="1">
    <source>
        <dbReference type="EMBL" id="MFC0843729.1"/>
    </source>
</evidence>
<organism evidence="1 2">
    <name type="scientific">Streptomyces noboritoensis</name>
    <dbReference type="NCBI Taxonomy" id="67337"/>
    <lineage>
        <taxon>Bacteria</taxon>
        <taxon>Bacillati</taxon>
        <taxon>Actinomycetota</taxon>
        <taxon>Actinomycetes</taxon>
        <taxon>Kitasatosporales</taxon>
        <taxon>Streptomycetaceae</taxon>
        <taxon>Streptomyces</taxon>
    </lineage>
</organism>
<reference evidence="1 2" key="1">
    <citation type="submission" date="2024-09" db="EMBL/GenBank/DDBJ databases">
        <authorList>
            <person name="Sun Q."/>
            <person name="Mori K."/>
        </authorList>
    </citation>
    <scope>NUCLEOTIDE SEQUENCE [LARGE SCALE GENOMIC DNA]</scope>
    <source>
        <strain evidence="1 2">JCM 4557</strain>
    </source>
</reference>
<protein>
    <recommendedName>
        <fullName evidence="3">Xaa-Pro dipeptidyl-peptidase C-terminal domain-containing protein</fullName>
    </recommendedName>
</protein>
<accession>A0ABV6TD65</accession>